<dbReference type="AlphaFoldDB" id="A0A9W6Q7H4"/>
<reference evidence="8" key="1">
    <citation type="submission" date="2023-02" db="EMBL/GenBank/DDBJ databases">
        <title>Kitasatospora phosalacinea NBRC 14627.</title>
        <authorList>
            <person name="Ichikawa N."/>
            <person name="Sato H."/>
            <person name="Tonouchi N."/>
        </authorList>
    </citation>
    <scope>NUCLEOTIDE SEQUENCE</scope>
    <source>
        <strain evidence="8">NBRC 14627</strain>
    </source>
</reference>
<evidence type="ECO:0000256" key="2">
    <source>
        <dbReference type="ARBA" id="ARBA00010961"/>
    </source>
</evidence>
<comment type="similarity">
    <text evidence="2 6">Belongs to the transposase mutator family.</text>
</comment>
<dbReference type="GO" id="GO:0003677">
    <property type="term" value="F:DNA binding"/>
    <property type="evidence" value="ECO:0007669"/>
    <property type="project" value="UniProtKB-UniRule"/>
</dbReference>
<comment type="caution">
    <text evidence="8">The sequence shown here is derived from an EMBL/GenBank/DDBJ whole genome shotgun (WGS) entry which is preliminary data.</text>
</comment>
<comment type="function">
    <text evidence="1 6">Required for the transposition of the insertion element.</text>
</comment>
<keyword evidence="5 6" id="KW-0233">DNA recombination</keyword>
<dbReference type="Proteomes" id="UP001165041">
    <property type="component" value="Unassembled WGS sequence"/>
</dbReference>
<evidence type="ECO:0000313" key="8">
    <source>
        <dbReference type="EMBL" id="GLW71422.1"/>
    </source>
</evidence>
<feature type="compositionally biased region" description="Pro residues" evidence="7">
    <location>
        <begin position="182"/>
        <end position="195"/>
    </location>
</feature>
<dbReference type="GO" id="GO:0004803">
    <property type="term" value="F:transposase activity"/>
    <property type="evidence" value="ECO:0007669"/>
    <property type="project" value="UniProtKB-UniRule"/>
</dbReference>
<feature type="region of interest" description="Disordered" evidence="7">
    <location>
        <begin position="159"/>
        <end position="195"/>
    </location>
</feature>
<evidence type="ECO:0000256" key="1">
    <source>
        <dbReference type="ARBA" id="ARBA00002190"/>
    </source>
</evidence>
<dbReference type="PANTHER" id="PTHR33217">
    <property type="entry name" value="TRANSPOSASE FOR INSERTION SEQUENCE ELEMENT IS1081"/>
    <property type="match status" value="1"/>
</dbReference>
<evidence type="ECO:0000256" key="5">
    <source>
        <dbReference type="ARBA" id="ARBA00023172"/>
    </source>
</evidence>
<keyword evidence="3 6" id="KW-0815">Transposition</keyword>
<name>A0A9W6Q7H4_9ACTN</name>
<evidence type="ECO:0000256" key="7">
    <source>
        <dbReference type="SAM" id="MobiDB-lite"/>
    </source>
</evidence>
<evidence type="ECO:0000256" key="6">
    <source>
        <dbReference type="RuleBase" id="RU365089"/>
    </source>
</evidence>
<gene>
    <name evidence="8" type="ORF">Kpho02_37210</name>
</gene>
<dbReference type="Pfam" id="PF00872">
    <property type="entry name" value="Transposase_mut"/>
    <property type="match status" value="1"/>
</dbReference>
<dbReference type="EMBL" id="BSSA01000012">
    <property type="protein sequence ID" value="GLW71422.1"/>
    <property type="molecule type" value="Genomic_DNA"/>
</dbReference>
<sequence>MCPVVCDGLKGLPDAIGTIRPQAITRTCVVHLMRVGFRYATRRDRDKVPEALKPVCAAPTQDAVQERFRQFDVEIRRVVRTTNAIESVNARIHKAVRARGHSSDEQAALKCVSTAVMSLGPTGQGRNRGTMRWKPALQAFAIAFDGRLSIVRRGLTRHRIHQPLDTPPPWVRARSAERTAPSPGPPRPDPFGSPP</sequence>
<dbReference type="PANTHER" id="PTHR33217:SF8">
    <property type="entry name" value="MUTATOR FAMILY TRANSPOSASE"/>
    <property type="match status" value="1"/>
</dbReference>
<accession>A0A9W6Q7H4</accession>
<evidence type="ECO:0000256" key="4">
    <source>
        <dbReference type="ARBA" id="ARBA00023125"/>
    </source>
</evidence>
<dbReference type="InterPro" id="IPR001207">
    <property type="entry name" value="Transposase_mutator"/>
</dbReference>
<organism evidence="8 9">
    <name type="scientific">Kitasatospora phosalacinea</name>
    <dbReference type="NCBI Taxonomy" id="2065"/>
    <lineage>
        <taxon>Bacteria</taxon>
        <taxon>Bacillati</taxon>
        <taxon>Actinomycetota</taxon>
        <taxon>Actinomycetes</taxon>
        <taxon>Kitasatosporales</taxon>
        <taxon>Streptomycetaceae</taxon>
        <taxon>Kitasatospora</taxon>
    </lineage>
</organism>
<keyword evidence="4 6" id="KW-0238">DNA-binding</keyword>
<protein>
    <recommendedName>
        <fullName evidence="6">Mutator family transposase</fullName>
    </recommendedName>
</protein>
<evidence type="ECO:0000256" key="3">
    <source>
        <dbReference type="ARBA" id="ARBA00022578"/>
    </source>
</evidence>
<proteinExistence type="inferred from homology"/>
<keyword evidence="6" id="KW-0814">Transposable element</keyword>
<dbReference type="GO" id="GO:0006313">
    <property type="term" value="P:DNA transposition"/>
    <property type="evidence" value="ECO:0007669"/>
    <property type="project" value="UniProtKB-UniRule"/>
</dbReference>
<evidence type="ECO:0000313" key="9">
    <source>
        <dbReference type="Proteomes" id="UP001165041"/>
    </source>
</evidence>